<gene>
    <name evidence="5" type="ordered locus">Anamo_1992</name>
</gene>
<dbReference type="EMBL" id="CP003198">
    <property type="protein sequence ID" value="AFM22575.1"/>
    <property type="molecule type" value="Genomic_DNA"/>
</dbReference>
<dbReference type="PROSITE" id="PS00211">
    <property type="entry name" value="ABC_TRANSPORTER_1"/>
    <property type="match status" value="1"/>
</dbReference>
<dbReference type="InterPro" id="IPR003593">
    <property type="entry name" value="AAA+_ATPase"/>
</dbReference>
<dbReference type="Pfam" id="PF00005">
    <property type="entry name" value="ABC_tran"/>
    <property type="match status" value="1"/>
</dbReference>
<dbReference type="InterPro" id="IPR008995">
    <property type="entry name" value="Mo/tungstate-bd_C_term_dom"/>
</dbReference>
<keyword evidence="3" id="KW-0067">ATP-binding</keyword>
<sequence>MTASVALVGVTKRFDKLVAVSSLDLEIKKGEFLSLLGPSGCGKTTTLRMIAGFIEPDEGEILIDGKPMRNVSVRRRSVGIVFQNYALFPNLNAFENIAFGMRARKIPESEIKNKVNELLELIGLSDRAKALPKELSGGQQQRVALARALAINPKVLLLDEPLSALDAKVRNALRFEIKRIQRQSGIPTLYVTHDQQEALSISDRVAIMNGGKLEQVGSPLDIYTKPRTKFVADFVGDNNFLYGTYEGDGSFVWLGRQFTVNSQEVGRKEACLVVRPERFRVVKGRSEINEITGKVSGKVFLGAMVRLAIEVAESANDLLVDLLSSDGAHFDVGAEITVSFDPDDSFLLFER</sequence>
<dbReference type="Gene3D" id="2.40.50.100">
    <property type="match status" value="1"/>
</dbReference>
<dbReference type="eggNOG" id="COG3842">
    <property type="taxonomic scope" value="Bacteria"/>
</dbReference>
<dbReference type="GO" id="GO:0016887">
    <property type="term" value="F:ATP hydrolysis activity"/>
    <property type="evidence" value="ECO:0007669"/>
    <property type="project" value="InterPro"/>
</dbReference>
<dbReference type="GO" id="GO:0043190">
    <property type="term" value="C:ATP-binding cassette (ABC) transporter complex"/>
    <property type="evidence" value="ECO:0007669"/>
    <property type="project" value="InterPro"/>
</dbReference>
<dbReference type="PATRIC" id="fig|891968.3.peg.1977"/>
<dbReference type="PANTHER" id="PTHR42781">
    <property type="entry name" value="SPERMIDINE/PUTRESCINE IMPORT ATP-BINDING PROTEIN POTA"/>
    <property type="match status" value="1"/>
</dbReference>
<dbReference type="PANTHER" id="PTHR42781:SF4">
    <property type="entry name" value="SPERMIDINE_PUTRESCINE IMPORT ATP-BINDING PROTEIN POTA"/>
    <property type="match status" value="1"/>
</dbReference>
<dbReference type="InterPro" id="IPR050093">
    <property type="entry name" value="ABC_SmlMolc_Importer"/>
</dbReference>
<keyword evidence="2" id="KW-0547">Nucleotide-binding</keyword>
<evidence type="ECO:0000313" key="5">
    <source>
        <dbReference type="EMBL" id="AFM22575.1"/>
    </source>
</evidence>
<dbReference type="GO" id="GO:0022857">
    <property type="term" value="F:transmembrane transporter activity"/>
    <property type="evidence" value="ECO:0007669"/>
    <property type="project" value="InterPro"/>
</dbReference>
<dbReference type="GO" id="GO:0005524">
    <property type="term" value="F:ATP binding"/>
    <property type="evidence" value="ECO:0007669"/>
    <property type="project" value="UniProtKB-KW"/>
</dbReference>
<protein>
    <submittedName>
        <fullName evidence="5">ABC-type spermidine/putrescine transport system, ATPase component</fullName>
    </submittedName>
</protein>
<evidence type="ECO:0000259" key="4">
    <source>
        <dbReference type="PROSITE" id="PS50893"/>
    </source>
</evidence>
<dbReference type="InterPro" id="IPR027417">
    <property type="entry name" value="P-loop_NTPase"/>
</dbReference>
<dbReference type="PROSITE" id="PS50893">
    <property type="entry name" value="ABC_TRANSPORTER_2"/>
    <property type="match status" value="1"/>
</dbReference>
<accession>I4BZ68</accession>
<evidence type="ECO:0000256" key="3">
    <source>
        <dbReference type="ARBA" id="ARBA00022840"/>
    </source>
</evidence>
<proteinExistence type="predicted"/>
<evidence type="ECO:0000313" key="6">
    <source>
        <dbReference type="Proteomes" id="UP000006061"/>
    </source>
</evidence>
<keyword evidence="1" id="KW-0813">Transport</keyword>
<dbReference type="HOGENOM" id="CLU_000604_1_1_0"/>
<keyword evidence="6" id="KW-1185">Reference proteome</keyword>
<dbReference type="SUPFAM" id="SSF52540">
    <property type="entry name" value="P-loop containing nucleoside triphosphate hydrolases"/>
    <property type="match status" value="1"/>
</dbReference>
<dbReference type="InterPro" id="IPR017871">
    <property type="entry name" value="ABC_transporter-like_CS"/>
</dbReference>
<dbReference type="SMART" id="SM00382">
    <property type="entry name" value="AAA"/>
    <property type="match status" value="1"/>
</dbReference>
<dbReference type="Gene3D" id="3.40.50.300">
    <property type="entry name" value="P-loop containing nucleotide triphosphate hydrolases"/>
    <property type="match status" value="1"/>
</dbReference>
<dbReference type="InterPro" id="IPR013611">
    <property type="entry name" value="Transp-assoc_OB_typ2"/>
</dbReference>
<evidence type="ECO:0000256" key="2">
    <source>
        <dbReference type="ARBA" id="ARBA00022741"/>
    </source>
</evidence>
<dbReference type="Pfam" id="PF08402">
    <property type="entry name" value="TOBE_2"/>
    <property type="match status" value="1"/>
</dbReference>
<dbReference type="Proteomes" id="UP000006061">
    <property type="component" value="Chromosome"/>
</dbReference>
<dbReference type="FunFam" id="3.40.50.300:FF:000425">
    <property type="entry name" value="Probable ABC transporter, ATP-binding subunit"/>
    <property type="match status" value="1"/>
</dbReference>
<dbReference type="GO" id="GO:0015697">
    <property type="term" value="P:quaternary ammonium group transport"/>
    <property type="evidence" value="ECO:0007669"/>
    <property type="project" value="UniProtKB-ARBA"/>
</dbReference>
<dbReference type="AlphaFoldDB" id="I4BZ68"/>
<dbReference type="SUPFAM" id="SSF50331">
    <property type="entry name" value="MOP-like"/>
    <property type="match status" value="1"/>
</dbReference>
<reference evidence="6" key="1">
    <citation type="journal article" date="2013" name="Stand. Genomic Sci.">
        <title>Complete genome sequence of the moderate thermophile Anaerobaculum mobile type strain (NGA(T)).</title>
        <authorList>
            <person name="Mavromatis K."/>
            <person name="Stackebrandt E."/>
            <person name="Held B."/>
            <person name="Lapidus A."/>
            <person name="Nolan M."/>
            <person name="Lucas S."/>
            <person name="Hammon N."/>
            <person name="Deshpande S."/>
            <person name="Cheng J.F."/>
            <person name="Tapia R."/>
            <person name="Goodwin L.A."/>
            <person name="Pitluck S."/>
            <person name="Liolios K."/>
            <person name="Pagani I."/>
            <person name="Ivanova N."/>
            <person name="Mikhailova N."/>
            <person name="Huntemann M."/>
            <person name="Pati A."/>
            <person name="Chen A."/>
            <person name="Palaniappan K."/>
            <person name="Land M."/>
            <person name="Rohde M."/>
            <person name="Spring S."/>
            <person name="Goker M."/>
            <person name="Woyke T."/>
            <person name="Detter J.C."/>
            <person name="Bristow J."/>
            <person name="Eisen J.A."/>
            <person name="Markowitz V."/>
            <person name="Hugenholtz P."/>
            <person name="Klenk H.P."/>
            <person name="Kyrpides N.C."/>
        </authorList>
    </citation>
    <scope>NUCLEOTIDE SEQUENCE</scope>
    <source>
        <strain evidence="6">ATCC BAA-54 / DSM 13181 / NGA</strain>
    </source>
</reference>
<dbReference type="KEGG" id="amo:Anamo_1992"/>
<dbReference type="InterPro" id="IPR003439">
    <property type="entry name" value="ABC_transporter-like_ATP-bd"/>
</dbReference>
<name>I4BZ68_ACEMN</name>
<organism evidence="5 6">
    <name type="scientific">Acetomicrobium mobile (strain ATCC BAA-54 / DSM 13181 / JCM 12221 / NGA)</name>
    <name type="common">Anaerobaculum mobile</name>
    <dbReference type="NCBI Taxonomy" id="891968"/>
    <lineage>
        <taxon>Bacteria</taxon>
        <taxon>Thermotogati</taxon>
        <taxon>Synergistota</taxon>
        <taxon>Synergistia</taxon>
        <taxon>Synergistales</taxon>
        <taxon>Acetomicrobiaceae</taxon>
        <taxon>Acetomicrobium</taxon>
    </lineage>
</organism>
<evidence type="ECO:0000256" key="1">
    <source>
        <dbReference type="ARBA" id="ARBA00022448"/>
    </source>
</evidence>
<dbReference type="STRING" id="891968.Anamo_1992"/>
<feature type="domain" description="ABC transporter" evidence="4">
    <location>
        <begin position="5"/>
        <end position="235"/>
    </location>
</feature>